<dbReference type="GeneID" id="102802640"/>
<dbReference type="PROSITE" id="PS51233">
    <property type="entry name" value="VWFD"/>
    <property type="match status" value="1"/>
</dbReference>
<dbReference type="SMART" id="SM00216">
    <property type="entry name" value="VWD"/>
    <property type="match status" value="1"/>
</dbReference>
<dbReference type="PANTHER" id="PTHR37860:SF1">
    <property type="match status" value="1"/>
</dbReference>
<keyword evidence="1" id="KW-0732">Signal</keyword>
<protein>
    <submittedName>
        <fullName evidence="4">Uncharacterized protein LOC102802640 isoform X1</fullName>
    </submittedName>
</protein>
<feature type="signal peptide" evidence="1">
    <location>
        <begin position="1"/>
        <end position="23"/>
    </location>
</feature>
<evidence type="ECO:0000256" key="1">
    <source>
        <dbReference type="SAM" id="SignalP"/>
    </source>
</evidence>
<evidence type="ECO:0000313" key="3">
    <source>
        <dbReference type="Proteomes" id="UP000694865"/>
    </source>
</evidence>
<reference evidence="4" key="1">
    <citation type="submission" date="2025-08" db="UniProtKB">
        <authorList>
            <consortium name="RefSeq"/>
        </authorList>
    </citation>
    <scope>IDENTIFICATION</scope>
    <source>
        <tissue evidence="4">Testes</tissue>
    </source>
</reference>
<proteinExistence type="predicted"/>
<keyword evidence="3" id="KW-1185">Reference proteome</keyword>
<dbReference type="RefSeq" id="XP_006822808.1">
    <property type="nucleotide sequence ID" value="XM_006822745.1"/>
</dbReference>
<sequence>MMRQYTLVAVVIGVTLLATSSKANIHKKSTTSVKRQESSDSCDLVKNSIAPQCGREGDPDYCPYMSSRFQRMCVNGYCECTSEDYDRCTCLPQVGGCDMQINSGQEFATPKFEGQDVTVFSCLPDSSPDYEVHVVANYEGDGHTAAGVHDLGYTTLNIDGASSNKPIILILSTYEPVHWSLVFSDPDVVIEKIVLFAYYVAESGFTFDVGRVRTTEKSQDIACGYGSDTGGCYTTDLLKYARDRYGGVTSFSGTYKADEWSLRLKSNLTTVGGVRGDPHMTTFDGRPFSFQGQCWYTLVKDCSDRKPNFEITAKFEPRKDSTADNIKTRIVAFYVTVGEEYVIVNGLNVITGNDDEFAVNPNKIKVTQHEEKIVLEFTQTDTLFRIDWTLRKHVWNISLSGSGYHGKLCGLLGDNDGDSRNDFRKPDGTAAMNTVEFGESWSVPELKCY</sequence>
<accession>A0ABM0MS17</accession>
<dbReference type="PANTHER" id="PTHR37860">
    <property type="entry name" value="AGAP008810-PA"/>
    <property type="match status" value="1"/>
</dbReference>
<dbReference type="InterPro" id="IPR001846">
    <property type="entry name" value="VWF_type-D"/>
</dbReference>
<feature type="domain" description="VWFD" evidence="2">
    <location>
        <begin position="270"/>
        <end position="449"/>
    </location>
</feature>
<evidence type="ECO:0000259" key="2">
    <source>
        <dbReference type="PROSITE" id="PS51233"/>
    </source>
</evidence>
<feature type="chain" id="PRO_5047396639" evidence="1">
    <location>
        <begin position="24"/>
        <end position="449"/>
    </location>
</feature>
<name>A0ABM0MS17_SACKO</name>
<dbReference type="Pfam" id="PF00094">
    <property type="entry name" value="VWD"/>
    <property type="match status" value="1"/>
</dbReference>
<evidence type="ECO:0000313" key="4">
    <source>
        <dbReference type="RefSeq" id="XP_006822808.1"/>
    </source>
</evidence>
<gene>
    <name evidence="4" type="primary">LOC102802640</name>
</gene>
<organism evidence="3 4">
    <name type="scientific">Saccoglossus kowalevskii</name>
    <name type="common">Acorn worm</name>
    <dbReference type="NCBI Taxonomy" id="10224"/>
    <lineage>
        <taxon>Eukaryota</taxon>
        <taxon>Metazoa</taxon>
        <taxon>Hemichordata</taxon>
        <taxon>Enteropneusta</taxon>
        <taxon>Harrimaniidae</taxon>
        <taxon>Saccoglossus</taxon>
    </lineage>
</organism>
<dbReference type="Proteomes" id="UP000694865">
    <property type="component" value="Unplaced"/>
</dbReference>